<dbReference type="Pfam" id="PF01477">
    <property type="entry name" value="PLAT"/>
    <property type="match status" value="1"/>
</dbReference>
<evidence type="ECO:0000313" key="7">
    <source>
        <dbReference type="Proteomes" id="UP000886885"/>
    </source>
</evidence>
<dbReference type="PANTHER" id="PTHR11771">
    <property type="entry name" value="LIPOXYGENASE"/>
    <property type="match status" value="1"/>
</dbReference>
<proteinExistence type="predicted"/>
<dbReference type="Proteomes" id="UP000886885">
    <property type="component" value="Chromosome 1A"/>
</dbReference>
<organism evidence="6 7">
    <name type="scientific">Populus tomentosa</name>
    <name type="common">Chinese white poplar</name>
    <dbReference type="NCBI Taxonomy" id="118781"/>
    <lineage>
        <taxon>Eukaryota</taxon>
        <taxon>Viridiplantae</taxon>
        <taxon>Streptophyta</taxon>
        <taxon>Embryophyta</taxon>
        <taxon>Tracheophyta</taxon>
        <taxon>Spermatophyta</taxon>
        <taxon>Magnoliopsida</taxon>
        <taxon>eudicotyledons</taxon>
        <taxon>Gunneridae</taxon>
        <taxon>Pentapetalae</taxon>
        <taxon>rosids</taxon>
        <taxon>fabids</taxon>
        <taxon>Malpighiales</taxon>
        <taxon>Salicaceae</taxon>
        <taxon>Saliceae</taxon>
        <taxon>Populus</taxon>
    </lineage>
</organism>
<dbReference type="InterPro" id="IPR000907">
    <property type="entry name" value="LipOase"/>
</dbReference>
<feature type="domain" description="PLAT" evidence="4">
    <location>
        <begin position="152"/>
        <end position="272"/>
    </location>
</feature>
<dbReference type="AlphaFoldDB" id="A0A8X8AUE5"/>
<evidence type="ECO:0000313" key="6">
    <source>
        <dbReference type="EMBL" id="KAG6791013.1"/>
    </source>
</evidence>
<keyword evidence="1" id="KW-0560">Oxidoreductase</keyword>
<dbReference type="PROSITE" id="PS51393">
    <property type="entry name" value="LIPOXYGENASE_3"/>
    <property type="match status" value="1"/>
</dbReference>
<protein>
    <recommendedName>
        <fullName evidence="8">RRM domain-containing protein</fullName>
    </recommendedName>
</protein>
<dbReference type="OrthoDB" id="861279at2759"/>
<comment type="caution">
    <text evidence="6">The sequence shown here is derived from an EMBL/GenBank/DDBJ whole genome shotgun (WGS) entry which is preliminary data.</text>
</comment>
<evidence type="ECO:0000259" key="4">
    <source>
        <dbReference type="PROSITE" id="PS50095"/>
    </source>
</evidence>
<dbReference type="GO" id="GO:0034440">
    <property type="term" value="P:lipid oxidation"/>
    <property type="evidence" value="ECO:0007669"/>
    <property type="project" value="InterPro"/>
</dbReference>
<evidence type="ECO:0000259" key="5">
    <source>
        <dbReference type="PROSITE" id="PS51393"/>
    </source>
</evidence>
<dbReference type="InterPro" id="IPR001024">
    <property type="entry name" value="PLAT/LH2_dom"/>
</dbReference>
<keyword evidence="7" id="KW-1185">Reference proteome</keyword>
<dbReference type="GO" id="GO:0046872">
    <property type="term" value="F:metal ion binding"/>
    <property type="evidence" value="ECO:0007669"/>
    <property type="project" value="InterPro"/>
</dbReference>
<evidence type="ECO:0000256" key="1">
    <source>
        <dbReference type="ARBA" id="ARBA00022964"/>
    </source>
</evidence>
<dbReference type="EMBL" id="JAAWWB010000001">
    <property type="protein sequence ID" value="KAG6791013.1"/>
    <property type="molecule type" value="Genomic_DNA"/>
</dbReference>
<gene>
    <name evidence="6" type="ORF">POTOM_000123</name>
</gene>
<sequence>MNLYHVDPSSEKRASAFYVPRDEAFSEVKQLTFSAKTLYSLFNALIPSIENVIDDANTGFPYVEEMCWKEGFWKEVMPRLFKVIAGGGDVLRFEVPKLEIINTTKLWSLSTKANKKVRAGYKHGSTKSIASVTQQSTDVKAVVTVKQTVVDFWTEIGIERGLDDFTDLFGKTLLLELVSAELDPKTGLEKPSIREYAHKIDHEGEDIKYEADFVVPPDFGEIGAIFVENEHHKEMYLHDVVLDGFPAGPVHVTCDSWIHPKFDNKKKRIFFTNKTTGKRRLVGVGNEAMIWDRFKSWVDYHKLKGCFRKQGKVIKLFVSRKTNQAGKHFGFVTILSNLSDKTLLECLNDIWFDSYKLRVNVAKHRRKDEVTKQKIMGTGKQIPKLNNKAKAPIRVRDNRSYLEAVRSGSQVHQASDNATPRPHNFISFNTTDEEILWLRNSLIGKISQGVDYAQIRHGLIQLGICFSAFRFLGGSQAIISFDDEKSMQQALQKGMECWRLYFDEVHPWTEEDVTEDVTESRLAWISISHLPISGWSLRCISNLLMNHGRVIGFDKTSLKISELHSVKILIGTHLPEIHDSIALMLNSKLVHIQLDEIDLLRYPEAKGISYSMAEFQTILLQGDSADSDSDDEVYTDLAFDLAGDDNICRLGIADKNCGSDDKGHTMEVRKHNRHGTYEVYDHSFAATINAIDNTERLHIVVEDLFPEIAAPRTPHHCLSTNKLSQIQLQPERGLILYDVNSASPLEHPSMAFKRASFSPQPYTPVNSDDSLESHFNIQSLPLTSNQQQTPTAKKPRLKKISSTGSLLSLHSSASISSIDSYIRVNNTRNLKEYAAESSHNEVTKMIHLGEALGLGNSALLEQFSGLIIRQLEKEKEDWQKQQ</sequence>
<dbReference type="Pfam" id="PF00305">
    <property type="entry name" value="Lipoxygenase"/>
    <property type="match status" value="1"/>
</dbReference>
<evidence type="ECO:0000256" key="2">
    <source>
        <dbReference type="ARBA" id="ARBA00023098"/>
    </source>
</evidence>
<accession>A0A8X8AUE5</accession>
<name>A0A8X8AUE5_POPTO</name>
<dbReference type="PROSITE" id="PS50095">
    <property type="entry name" value="PLAT"/>
    <property type="match status" value="1"/>
</dbReference>
<dbReference type="CDD" id="cd01751">
    <property type="entry name" value="PLAT_LH2"/>
    <property type="match status" value="1"/>
</dbReference>
<dbReference type="InterPro" id="IPR042057">
    <property type="entry name" value="Lipoxy_PLAT/LH2"/>
</dbReference>
<evidence type="ECO:0000256" key="3">
    <source>
        <dbReference type="PROSITE-ProRule" id="PRU00152"/>
    </source>
</evidence>
<dbReference type="CDD" id="cd00590">
    <property type="entry name" value="RRM_SF"/>
    <property type="match status" value="1"/>
</dbReference>
<keyword evidence="1" id="KW-0223">Dioxygenase</keyword>
<keyword evidence="2" id="KW-0443">Lipid metabolism</keyword>
<comment type="caution">
    <text evidence="3">Lacks conserved residue(s) required for the propagation of feature annotation.</text>
</comment>
<dbReference type="SMART" id="SM00308">
    <property type="entry name" value="LH2"/>
    <property type="match status" value="1"/>
</dbReference>
<dbReference type="InterPro" id="IPR013819">
    <property type="entry name" value="LipOase_C"/>
</dbReference>
<dbReference type="GO" id="GO:0016702">
    <property type="term" value="F:oxidoreductase activity, acting on single donors with incorporation of molecular oxygen, incorporation of two atoms of oxygen"/>
    <property type="evidence" value="ECO:0007669"/>
    <property type="project" value="InterPro"/>
</dbReference>
<evidence type="ECO:0008006" key="8">
    <source>
        <dbReference type="Google" id="ProtNLM"/>
    </source>
</evidence>
<reference evidence="6" key="1">
    <citation type="journal article" date="2020" name="bioRxiv">
        <title>Hybrid origin of Populus tomentosa Carr. identified through genome sequencing and phylogenomic analysis.</title>
        <authorList>
            <person name="An X."/>
            <person name="Gao K."/>
            <person name="Chen Z."/>
            <person name="Li J."/>
            <person name="Yang X."/>
            <person name="Yang X."/>
            <person name="Zhou J."/>
            <person name="Guo T."/>
            <person name="Zhao T."/>
            <person name="Huang S."/>
            <person name="Miao D."/>
            <person name="Khan W.U."/>
            <person name="Rao P."/>
            <person name="Ye M."/>
            <person name="Lei B."/>
            <person name="Liao W."/>
            <person name="Wang J."/>
            <person name="Ji L."/>
            <person name="Li Y."/>
            <person name="Guo B."/>
            <person name="Mustafa N.S."/>
            <person name="Li S."/>
            <person name="Yun Q."/>
            <person name="Keller S.R."/>
            <person name="Mao J."/>
            <person name="Zhang R."/>
            <person name="Strauss S.H."/>
        </authorList>
    </citation>
    <scope>NUCLEOTIDE SEQUENCE</scope>
    <source>
        <strain evidence="6">GM15</strain>
        <tissue evidence="6">Leaf</tissue>
    </source>
</reference>
<feature type="domain" description="Lipoxygenase" evidence="5">
    <location>
        <begin position="1"/>
        <end position="96"/>
    </location>
</feature>